<gene>
    <name evidence="9" type="ORF">EI684_22375</name>
</gene>
<dbReference type="SUPFAM" id="SSF56024">
    <property type="entry name" value="Phospholipase D/nuclease"/>
    <property type="match status" value="2"/>
</dbReference>
<dbReference type="SMART" id="SM00155">
    <property type="entry name" value="PLDc"/>
    <property type="match status" value="2"/>
</dbReference>
<keyword evidence="5" id="KW-0442">Lipid degradation</keyword>
<evidence type="ECO:0000256" key="7">
    <source>
        <dbReference type="SAM" id="Phobius"/>
    </source>
</evidence>
<evidence type="ECO:0000256" key="2">
    <source>
        <dbReference type="ARBA" id="ARBA00008664"/>
    </source>
</evidence>
<evidence type="ECO:0000256" key="4">
    <source>
        <dbReference type="ARBA" id="ARBA00022801"/>
    </source>
</evidence>
<dbReference type="CDD" id="cd09170">
    <property type="entry name" value="PLDc_Nuc"/>
    <property type="match status" value="1"/>
</dbReference>
<dbReference type="Gene3D" id="3.30.870.10">
    <property type="entry name" value="Endonuclease Chain A"/>
    <property type="match status" value="2"/>
</dbReference>
<keyword evidence="7" id="KW-1133">Transmembrane helix</keyword>
<evidence type="ECO:0000313" key="9">
    <source>
        <dbReference type="EMBL" id="RRR65710.1"/>
    </source>
</evidence>
<feature type="transmembrane region" description="Helical" evidence="7">
    <location>
        <begin position="21"/>
        <end position="44"/>
    </location>
</feature>
<dbReference type="InterPro" id="IPR001736">
    <property type="entry name" value="PLipase_D/transphosphatidylase"/>
</dbReference>
<evidence type="ECO:0000256" key="3">
    <source>
        <dbReference type="ARBA" id="ARBA00012027"/>
    </source>
</evidence>
<dbReference type="Proteomes" id="UP000280307">
    <property type="component" value="Unassembled WGS sequence"/>
</dbReference>
<feature type="domain" description="PLD phosphodiesterase" evidence="8">
    <location>
        <begin position="156"/>
        <end position="183"/>
    </location>
</feature>
<dbReference type="PANTHER" id="PTHR43856">
    <property type="entry name" value="CARDIOLIPIN HYDROLASE"/>
    <property type="match status" value="1"/>
</dbReference>
<feature type="domain" description="PLD phosphodiesterase" evidence="8">
    <location>
        <begin position="317"/>
        <end position="344"/>
    </location>
</feature>
<evidence type="ECO:0000259" key="8">
    <source>
        <dbReference type="PROSITE" id="PS50035"/>
    </source>
</evidence>
<evidence type="ECO:0000313" key="10">
    <source>
        <dbReference type="Proteomes" id="UP000280307"/>
    </source>
</evidence>
<keyword evidence="4" id="KW-0378">Hydrolase</keyword>
<dbReference type="GO" id="GO:0004630">
    <property type="term" value="F:phospholipase D activity"/>
    <property type="evidence" value="ECO:0007669"/>
    <property type="project" value="UniProtKB-EC"/>
</dbReference>
<dbReference type="AlphaFoldDB" id="A0A426TQV9"/>
<dbReference type="InterPro" id="IPR025202">
    <property type="entry name" value="PLD-like_dom"/>
</dbReference>
<dbReference type="GO" id="GO:0006793">
    <property type="term" value="P:phosphorus metabolic process"/>
    <property type="evidence" value="ECO:0007669"/>
    <property type="project" value="UniProtKB-ARBA"/>
</dbReference>
<dbReference type="GO" id="GO:0016042">
    <property type="term" value="P:lipid catabolic process"/>
    <property type="evidence" value="ECO:0007669"/>
    <property type="project" value="UniProtKB-KW"/>
</dbReference>
<name>A0A426TQV9_9CHLR</name>
<reference evidence="9 10" key="1">
    <citation type="submission" date="2018-12" db="EMBL/GenBank/DDBJ databases">
        <title>Genome Sequence of Candidatus Viridilinea halotolerans isolated from saline sulfide-rich spring.</title>
        <authorList>
            <person name="Grouzdev D.S."/>
            <person name="Burganskaya E.I."/>
            <person name="Krutkina M.S."/>
            <person name="Sukhacheva M.V."/>
            <person name="Gorlenko V.M."/>
        </authorList>
    </citation>
    <scope>NUCLEOTIDE SEQUENCE [LARGE SCALE GENOMIC DNA]</scope>
    <source>
        <strain evidence="9">Chok-6</strain>
    </source>
</reference>
<dbReference type="EMBL" id="RSAS01000921">
    <property type="protein sequence ID" value="RRR65710.1"/>
    <property type="molecule type" value="Genomic_DNA"/>
</dbReference>
<proteinExistence type="inferred from homology"/>
<keyword evidence="7" id="KW-0472">Membrane</keyword>
<evidence type="ECO:0000256" key="1">
    <source>
        <dbReference type="ARBA" id="ARBA00000798"/>
    </source>
</evidence>
<evidence type="ECO:0000256" key="5">
    <source>
        <dbReference type="ARBA" id="ARBA00022963"/>
    </source>
</evidence>
<protein>
    <recommendedName>
        <fullName evidence="3">phospholipase D</fullName>
        <ecNumber evidence="3">3.1.4.4</ecNumber>
    </recommendedName>
</protein>
<comment type="catalytic activity">
    <reaction evidence="1">
        <text>a 1,2-diacyl-sn-glycero-3-phosphocholine + H2O = a 1,2-diacyl-sn-glycero-3-phosphate + choline + H(+)</text>
        <dbReference type="Rhea" id="RHEA:14445"/>
        <dbReference type="ChEBI" id="CHEBI:15354"/>
        <dbReference type="ChEBI" id="CHEBI:15377"/>
        <dbReference type="ChEBI" id="CHEBI:15378"/>
        <dbReference type="ChEBI" id="CHEBI:57643"/>
        <dbReference type="ChEBI" id="CHEBI:58608"/>
        <dbReference type="EC" id="3.1.4.4"/>
    </reaction>
</comment>
<dbReference type="InterPro" id="IPR051406">
    <property type="entry name" value="PLD_domain"/>
</dbReference>
<dbReference type="EC" id="3.1.4.4" evidence="3"/>
<keyword evidence="7" id="KW-0812">Transmembrane</keyword>
<keyword evidence="6" id="KW-0443">Lipid metabolism</keyword>
<dbReference type="PANTHER" id="PTHR43856:SF1">
    <property type="entry name" value="MITOCHONDRIAL CARDIOLIPIN HYDROLASE"/>
    <property type="match status" value="1"/>
</dbReference>
<organism evidence="9 10">
    <name type="scientific">Candidatus Viridilinea halotolerans</name>
    <dbReference type="NCBI Taxonomy" id="2491704"/>
    <lineage>
        <taxon>Bacteria</taxon>
        <taxon>Bacillati</taxon>
        <taxon>Chloroflexota</taxon>
        <taxon>Chloroflexia</taxon>
        <taxon>Chloroflexales</taxon>
        <taxon>Chloroflexineae</taxon>
        <taxon>Oscillochloridaceae</taxon>
        <taxon>Candidatus Viridilinea</taxon>
    </lineage>
</organism>
<accession>A0A426TQV9</accession>
<dbReference type="Pfam" id="PF13091">
    <property type="entry name" value="PLDc_2"/>
    <property type="match status" value="2"/>
</dbReference>
<evidence type="ECO:0000256" key="6">
    <source>
        <dbReference type="ARBA" id="ARBA00023098"/>
    </source>
</evidence>
<comment type="similarity">
    <text evidence="2">Belongs to the phospholipase D family.</text>
</comment>
<dbReference type="GO" id="GO:0016891">
    <property type="term" value="F:RNA endonuclease activity producing 5'-phosphomonoesters, hydrolytic mechanism"/>
    <property type="evidence" value="ECO:0007669"/>
    <property type="project" value="TreeGrafter"/>
</dbReference>
<dbReference type="PROSITE" id="PS50035">
    <property type="entry name" value="PLD"/>
    <property type="match status" value="2"/>
</dbReference>
<sequence length="382" mass="42706">MVNHPLVVTRRRRQRNPWIGLVLVGLLVLLWWLGGMPSLTGWLVTEAPKPAALSSDGRLAVFFTTPDLIYPDVAHQRRAPTVERALLADLAAARRSIELASFEYNLTSLAEALVQAQARGVQVRLALDRENLADPRKAKWAGLIEDGGIRISWQEGSGFLHSKFVIIDQRIVWTGSWNPTNNDTYRNNNNLLRISDAAIIMNYSVEFERMDAGRFGSMKSGPTPNPLVEGKTWRAETYFSPHEPVRERIINLLANAQERIDVMAFAFTDDAIGAALLERHAAGVAVRGVFERRNANGIGSEFPLLSAEGVDILHDGNCYTMHHKVIIIDQRIVITGSYNFTARAETINDENTLIIHDRNLAAAYSTEFARVYAQAQRPPRCQ</sequence>
<comment type="caution">
    <text evidence="9">The sequence shown here is derived from an EMBL/GenBank/DDBJ whole genome shotgun (WGS) entry which is preliminary data.</text>
</comment>
<dbReference type="CDD" id="cd09116">
    <property type="entry name" value="PLDc_Nuc_like"/>
    <property type="match status" value="1"/>
</dbReference>